<sequence length="49" mass="5569">MSVEILSDDTLIELILLKLEGVRVSIDDSKSLEEFFGDEDFSDYRESLG</sequence>
<dbReference type="Proteomes" id="UP000018482">
    <property type="component" value="Unassembled WGS sequence"/>
</dbReference>
<organism evidence="1 2">
    <name type="scientific">Streptococcus agalactiae LMG 14747</name>
    <dbReference type="NCBI Taxonomy" id="1154860"/>
    <lineage>
        <taxon>Bacteria</taxon>
        <taxon>Bacillati</taxon>
        <taxon>Bacillota</taxon>
        <taxon>Bacilli</taxon>
        <taxon>Lactobacillales</taxon>
        <taxon>Streptococcaceae</taxon>
        <taxon>Streptococcus</taxon>
    </lineage>
</organism>
<comment type="caution">
    <text evidence="1">The sequence shown here is derived from an EMBL/GenBank/DDBJ whole genome shotgun (WGS) entry which is preliminary data.</text>
</comment>
<evidence type="ECO:0000313" key="2">
    <source>
        <dbReference type="Proteomes" id="UP000018482"/>
    </source>
</evidence>
<accession>V6Z1J2</accession>
<name>V6Z1J2_STRAG</name>
<gene>
    <name evidence="1" type="ORF">SAG0136_02330</name>
</gene>
<protein>
    <submittedName>
        <fullName evidence="1">XRE family transcriptional regulator</fullName>
    </submittedName>
</protein>
<proteinExistence type="predicted"/>
<dbReference type="EMBL" id="ANQC01000035">
    <property type="protein sequence ID" value="ESV54116.1"/>
    <property type="molecule type" value="Genomic_DNA"/>
</dbReference>
<dbReference type="AlphaFoldDB" id="V6Z1J2"/>
<reference evidence="1 2" key="1">
    <citation type="submission" date="2013-05" db="EMBL/GenBank/DDBJ databases">
        <authorList>
            <person name="Richards V.P."/>
            <person name="Durkin S.A.S."/>
            <person name="Kim M."/>
            <person name="Pavinski Bitar P.D."/>
            <person name="Stanhope M.J."/>
            <person name="Town C.D."/>
            <person name="Venter J.C."/>
        </authorList>
    </citation>
    <scope>NUCLEOTIDE SEQUENCE [LARGE SCALE GENOMIC DNA]</scope>
    <source>
        <strain evidence="1 2">LMG 14747</strain>
    </source>
</reference>
<evidence type="ECO:0000313" key="1">
    <source>
        <dbReference type="EMBL" id="ESV54116.1"/>
    </source>
</evidence>